<dbReference type="EMBL" id="JABBWD010000034">
    <property type="protein sequence ID" value="KAG1775323.1"/>
    <property type="molecule type" value="Genomic_DNA"/>
</dbReference>
<accession>A0A9P7D152</accession>
<gene>
    <name evidence="2" type="ORF">EV702DRAFT_1117824</name>
</gene>
<feature type="region of interest" description="Disordered" evidence="1">
    <location>
        <begin position="70"/>
        <end position="97"/>
    </location>
</feature>
<feature type="region of interest" description="Disordered" evidence="1">
    <location>
        <begin position="113"/>
        <end position="133"/>
    </location>
</feature>
<feature type="region of interest" description="Disordered" evidence="1">
    <location>
        <begin position="180"/>
        <end position="199"/>
    </location>
</feature>
<comment type="caution">
    <text evidence="2">The sequence shown here is derived from an EMBL/GenBank/DDBJ whole genome shotgun (WGS) entry which is preliminary data.</text>
</comment>
<evidence type="ECO:0000313" key="3">
    <source>
        <dbReference type="Proteomes" id="UP000714275"/>
    </source>
</evidence>
<dbReference type="OrthoDB" id="2685261at2759"/>
<reference evidence="2" key="1">
    <citation type="journal article" date="2020" name="New Phytol.">
        <title>Comparative genomics reveals dynamic genome evolution in host specialist ectomycorrhizal fungi.</title>
        <authorList>
            <person name="Lofgren L.A."/>
            <person name="Nguyen N.H."/>
            <person name="Vilgalys R."/>
            <person name="Ruytinx J."/>
            <person name="Liao H.L."/>
            <person name="Branco S."/>
            <person name="Kuo A."/>
            <person name="LaButti K."/>
            <person name="Lipzen A."/>
            <person name="Andreopoulos W."/>
            <person name="Pangilinan J."/>
            <person name="Riley R."/>
            <person name="Hundley H."/>
            <person name="Na H."/>
            <person name="Barry K."/>
            <person name="Grigoriev I.V."/>
            <person name="Stajich J.E."/>
            <person name="Kennedy P.G."/>
        </authorList>
    </citation>
    <scope>NUCLEOTIDE SEQUENCE</scope>
    <source>
        <strain evidence="2">DOB743</strain>
    </source>
</reference>
<evidence type="ECO:0000256" key="1">
    <source>
        <dbReference type="SAM" id="MobiDB-lite"/>
    </source>
</evidence>
<sequence>MADTIQVSGCSCIWCRRNSELNGDPKVERGQPTQSPHPRVRPRKVRDSPIATTSGVLEVLYPPSYLNTPMALDPEASPPSYELRPTVPPNTSQVQPRLISSREGRDLIPFTPRLPQITPEGVPVPSTEPVSSYHLSDTPLDVAVPSAPSPRRPLTRIAGQPITGLGLEPLQEADNVEPPAYSRFDSSRPRFPAASDTLGPYPHISILSPDLG</sequence>
<protein>
    <submittedName>
        <fullName evidence="2">Uncharacterized protein</fullName>
    </submittedName>
</protein>
<keyword evidence="3" id="KW-1185">Reference proteome</keyword>
<organism evidence="2 3">
    <name type="scientific">Suillus placidus</name>
    <dbReference type="NCBI Taxonomy" id="48579"/>
    <lineage>
        <taxon>Eukaryota</taxon>
        <taxon>Fungi</taxon>
        <taxon>Dikarya</taxon>
        <taxon>Basidiomycota</taxon>
        <taxon>Agaricomycotina</taxon>
        <taxon>Agaricomycetes</taxon>
        <taxon>Agaricomycetidae</taxon>
        <taxon>Boletales</taxon>
        <taxon>Suillineae</taxon>
        <taxon>Suillaceae</taxon>
        <taxon>Suillus</taxon>
    </lineage>
</organism>
<dbReference type="AlphaFoldDB" id="A0A9P7D152"/>
<feature type="region of interest" description="Disordered" evidence="1">
    <location>
        <begin position="21"/>
        <end position="48"/>
    </location>
</feature>
<evidence type="ECO:0000313" key="2">
    <source>
        <dbReference type="EMBL" id="KAG1775323.1"/>
    </source>
</evidence>
<dbReference type="Proteomes" id="UP000714275">
    <property type="component" value="Unassembled WGS sequence"/>
</dbReference>
<name>A0A9P7D152_9AGAM</name>
<proteinExistence type="predicted"/>